<keyword evidence="11" id="KW-0067">ATP-binding</keyword>
<comment type="similarity">
    <text evidence="2">Belongs to the protein kinase superfamily. Ser/Thr protein kinase family.</text>
</comment>
<keyword evidence="6" id="KW-1070">Brassinosteroid signaling pathway</keyword>
<evidence type="ECO:0000256" key="4">
    <source>
        <dbReference type="ARBA" id="ARBA00022475"/>
    </source>
</evidence>
<gene>
    <name evidence="17" type="ORF">Fot_02234</name>
</gene>
<dbReference type="Pfam" id="PF07714">
    <property type="entry name" value="PK_Tyr_Ser-Thr"/>
    <property type="match status" value="1"/>
</dbReference>
<comment type="subcellular location">
    <subcellularLocation>
        <location evidence="1">Cell membrane</location>
        <topology evidence="1">Lipid-anchor</topology>
    </subcellularLocation>
</comment>
<evidence type="ECO:0000256" key="11">
    <source>
        <dbReference type="ARBA" id="ARBA00022840"/>
    </source>
</evidence>
<dbReference type="Proteomes" id="UP001604277">
    <property type="component" value="Unassembled WGS sequence"/>
</dbReference>
<evidence type="ECO:0000256" key="8">
    <source>
        <dbReference type="ARBA" id="ARBA00022707"/>
    </source>
</evidence>
<organism evidence="17 18">
    <name type="scientific">Forsythia ovata</name>
    <dbReference type="NCBI Taxonomy" id="205694"/>
    <lineage>
        <taxon>Eukaryota</taxon>
        <taxon>Viridiplantae</taxon>
        <taxon>Streptophyta</taxon>
        <taxon>Embryophyta</taxon>
        <taxon>Tracheophyta</taxon>
        <taxon>Spermatophyta</taxon>
        <taxon>Magnoliopsida</taxon>
        <taxon>eudicotyledons</taxon>
        <taxon>Gunneridae</taxon>
        <taxon>Pentapetalae</taxon>
        <taxon>asterids</taxon>
        <taxon>lamiids</taxon>
        <taxon>Lamiales</taxon>
        <taxon>Oleaceae</taxon>
        <taxon>Forsythieae</taxon>
        <taxon>Forsythia</taxon>
    </lineage>
</organism>
<evidence type="ECO:0000256" key="10">
    <source>
        <dbReference type="ARBA" id="ARBA00022777"/>
    </source>
</evidence>
<feature type="domain" description="Protein kinase" evidence="16">
    <location>
        <begin position="61"/>
        <end position="328"/>
    </location>
</feature>
<keyword evidence="18" id="KW-1185">Reference proteome</keyword>
<keyword evidence="9" id="KW-0547">Nucleotide-binding</keyword>
<dbReference type="SUPFAM" id="SSF48452">
    <property type="entry name" value="TPR-like"/>
    <property type="match status" value="1"/>
</dbReference>
<dbReference type="GO" id="GO:0004674">
    <property type="term" value="F:protein serine/threonine kinase activity"/>
    <property type="evidence" value="ECO:0007669"/>
    <property type="project" value="UniProtKB-KW"/>
</dbReference>
<dbReference type="FunFam" id="1.25.40.10:FF:000016">
    <property type="entry name" value="probable serine/threonine-protein kinase At4g35230"/>
    <property type="match status" value="1"/>
</dbReference>
<dbReference type="Pfam" id="PF25575">
    <property type="entry name" value="TPR_BSK1_C"/>
    <property type="match status" value="1"/>
</dbReference>
<reference evidence="18" key="1">
    <citation type="submission" date="2024-07" db="EMBL/GenBank/DDBJ databases">
        <title>Two chromosome-level genome assemblies of Korean endemic species Abeliophyllum distichum and Forsythia ovata (Oleaceae).</title>
        <authorList>
            <person name="Jang H."/>
        </authorList>
    </citation>
    <scope>NUCLEOTIDE SEQUENCE [LARGE SCALE GENOMIC DNA]</scope>
</reference>
<dbReference type="FunFam" id="1.10.510.10:FF:000069">
    <property type="entry name" value="probable serine/threonine-protein kinase At5g41260"/>
    <property type="match status" value="1"/>
</dbReference>
<dbReference type="InterPro" id="IPR011990">
    <property type="entry name" value="TPR-like_helical_dom_sf"/>
</dbReference>
<dbReference type="InterPro" id="IPR045845">
    <property type="entry name" value="BSK"/>
</dbReference>
<accession>A0ABD1XAB1</accession>
<comment type="catalytic activity">
    <reaction evidence="14">
        <text>L-threonyl-[protein] + ATP = O-phospho-L-threonyl-[protein] + ADP + H(+)</text>
        <dbReference type="Rhea" id="RHEA:46608"/>
        <dbReference type="Rhea" id="RHEA-COMP:11060"/>
        <dbReference type="Rhea" id="RHEA-COMP:11605"/>
        <dbReference type="ChEBI" id="CHEBI:15378"/>
        <dbReference type="ChEBI" id="CHEBI:30013"/>
        <dbReference type="ChEBI" id="CHEBI:30616"/>
        <dbReference type="ChEBI" id="CHEBI:61977"/>
        <dbReference type="ChEBI" id="CHEBI:456216"/>
        <dbReference type="EC" id="2.7.11.1"/>
    </reaction>
</comment>
<evidence type="ECO:0000256" key="6">
    <source>
        <dbReference type="ARBA" id="ARBA00022626"/>
    </source>
</evidence>
<comment type="catalytic activity">
    <reaction evidence="15">
        <text>L-seryl-[protein] + ATP = O-phospho-L-seryl-[protein] + ADP + H(+)</text>
        <dbReference type="Rhea" id="RHEA:17989"/>
        <dbReference type="Rhea" id="RHEA-COMP:9863"/>
        <dbReference type="Rhea" id="RHEA-COMP:11604"/>
        <dbReference type="ChEBI" id="CHEBI:15378"/>
        <dbReference type="ChEBI" id="CHEBI:29999"/>
        <dbReference type="ChEBI" id="CHEBI:30616"/>
        <dbReference type="ChEBI" id="CHEBI:83421"/>
        <dbReference type="ChEBI" id="CHEBI:456216"/>
        <dbReference type="EC" id="2.7.11.1"/>
    </reaction>
</comment>
<evidence type="ECO:0000256" key="7">
    <source>
        <dbReference type="ARBA" id="ARBA00022679"/>
    </source>
</evidence>
<dbReference type="SUPFAM" id="SSF56112">
    <property type="entry name" value="Protein kinase-like (PK-like)"/>
    <property type="match status" value="1"/>
</dbReference>
<keyword evidence="7" id="KW-0808">Transferase</keyword>
<dbReference type="GO" id="GO:0005524">
    <property type="term" value="F:ATP binding"/>
    <property type="evidence" value="ECO:0007669"/>
    <property type="project" value="UniProtKB-KW"/>
</dbReference>
<dbReference type="FunFam" id="3.30.200.20:FF:000154">
    <property type="entry name" value="probable serine/threonine-protein kinase At4g35230"/>
    <property type="match status" value="1"/>
</dbReference>
<dbReference type="PANTHER" id="PTHR45863:SF46">
    <property type="entry name" value="PROTEIN KINASE DOMAIN-CONTAINING PROTEIN"/>
    <property type="match status" value="1"/>
</dbReference>
<evidence type="ECO:0000256" key="12">
    <source>
        <dbReference type="ARBA" id="ARBA00023136"/>
    </source>
</evidence>
<evidence type="ECO:0000313" key="18">
    <source>
        <dbReference type="Proteomes" id="UP001604277"/>
    </source>
</evidence>
<evidence type="ECO:0000256" key="5">
    <source>
        <dbReference type="ARBA" id="ARBA00022527"/>
    </source>
</evidence>
<protein>
    <recommendedName>
        <fullName evidence="3">non-specific serine/threonine protein kinase</fullName>
        <ecNumber evidence="3">2.7.11.1</ecNumber>
    </recommendedName>
</protein>
<dbReference type="PANTHER" id="PTHR45863">
    <property type="entry name" value="SERINE/THREONINE-PROTEIN KINASE BSK5"/>
    <property type="match status" value="1"/>
</dbReference>
<proteinExistence type="inferred from homology"/>
<dbReference type="AlphaFoldDB" id="A0ABD1XAB1"/>
<dbReference type="EC" id="2.7.11.1" evidence="3"/>
<dbReference type="EMBL" id="JBFOLJ010000001">
    <property type="protein sequence ID" value="KAL2557495.1"/>
    <property type="molecule type" value="Genomic_DNA"/>
</dbReference>
<evidence type="ECO:0000256" key="14">
    <source>
        <dbReference type="ARBA" id="ARBA00047899"/>
    </source>
</evidence>
<dbReference type="InterPro" id="IPR000719">
    <property type="entry name" value="Prot_kinase_dom"/>
</dbReference>
<dbReference type="GO" id="GO:0009742">
    <property type="term" value="P:brassinosteroid mediated signaling pathway"/>
    <property type="evidence" value="ECO:0007669"/>
    <property type="project" value="UniProtKB-KW"/>
</dbReference>
<keyword evidence="13" id="KW-0449">Lipoprotein</keyword>
<evidence type="ECO:0000256" key="15">
    <source>
        <dbReference type="ARBA" id="ARBA00048679"/>
    </source>
</evidence>
<evidence type="ECO:0000256" key="3">
    <source>
        <dbReference type="ARBA" id="ARBA00012513"/>
    </source>
</evidence>
<sequence length="494" mass="55448">MGARCTILGLCCRHSNVESDAPFASSYNGEKCEEKETVKLSGFRKFRLEELKAATSGFSVDRIVSEDGENAPNVVYKGHLVVDGGWIAVKRFNKSDWPDSRQFLGEAKAIWQLRNDRIVNLIGCCCEGDERLLVAEFMPHETLPKHLFHWENQPIRWAMRLRVALYLAQALDYCNSKGRELYHDLNSYRVLFDQDGNPKLSCFGLMKNSTAEKSYSANLAFTPPEYIKTGKVVPESVVYSFGTILLDLLSGKHISPSHALDLMRSKKLLMLMDSCLDGQCSNDDGTELMRLASCCLQCELRERPNFRSLVDSLASLQKEKDVPSYVFMDIVHEATSPTQKLSPLGEACSRLDLTAIHDMLEKVGYRDDEGVSDELSFHIWTSQIQESLNCRKRGDIAFRAKDFTTAIASYTQFIDGGTMLSPTVFARRGLCYLMNNKSQEALADAVNAQAQSPEWPTAFYLQAAALFSLGMNKDAQETLKDASSLSAKWNNEHL</sequence>
<dbReference type="PROSITE" id="PS50011">
    <property type="entry name" value="PROTEIN_KINASE_DOM"/>
    <property type="match status" value="1"/>
</dbReference>
<dbReference type="Gene3D" id="1.25.40.10">
    <property type="entry name" value="Tetratricopeptide repeat domain"/>
    <property type="match status" value="1"/>
</dbReference>
<dbReference type="InterPro" id="IPR001245">
    <property type="entry name" value="Ser-Thr/Tyr_kinase_cat_dom"/>
</dbReference>
<evidence type="ECO:0000256" key="9">
    <source>
        <dbReference type="ARBA" id="ARBA00022741"/>
    </source>
</evidence>
<evidence type="ECO:0000313" key="17">
    <source>
        <dbReference type="EMBL" id="KAL2557495.1"/>
    </source>
</evidence>
<dbReference type="GO" id="GO:0005886">
    <property type="term" value="C:plasma membrane"/>
    <property type="evidence" value="ECO:0007669"/>
    <property type="project" value="UniProtKB-SubCell"/>
</dbReference>
<dbReference type="InterPro" id="IPR011009">
    <property type="entry name" value="Kinase-like_dom_sf"/>
</dbReference>
<evidence type="ECO:0000259" key="16">
    <source>
        <dbReference type="PROSITE" id="PS50011"/>
    </source>
</evidence>
<dbReference type="InterPro" id="IPR058209">
    <property type="entry name" value="TPR_BSK1_C"/>
</dbReference>
<evidence type="ECO:0000256" key="2">
    <source>
        <dbReference type="ARBA" id="ARBA00008684"/>
    </source>
</evidence>
<name>A0ABD1XAB1_9LAMI</name>
<dbReference type="Gene3D" id="3.30.200.20">
    <property type="entry name" value="Phosphorylase Kinase, domain 1"/>
    <property type="match status" value="1"/>
</dbReference>
<keyword evidence="12" id="KW-0472">Membrane</keyword>
<keyword evidence="10 17" id="KW-0418">Kinase</keyword>
<evidence type="ECO:0000256" key="1">
    <source>
        <dbReference type="ARBA" id="ARBA00004193"/>
    </source>
</evidence>
<evidence type="ECO:0000256" key="13">
    <source>
        <dbReference type="ARBA" id="ARBA00023288"/>
    </source>
</evidence>
<keyword evidence="8" id="KW-0519">Myristate</keyword>
<comment type="caution">
    <text evidence="17">The sequence shown here is derived from an EMBL/GenBank/DDBJ whole genome shotgun (WGS) entry which is preliminary data.</text>
</comment>
<dbReference type="Gene3D" id="1.10.510.10">
    <property type="entry name" value="Transferase(Phosphotransferase) domain 1"/>
    <property type="match status" value="1"/>
</dbReference>
<keyword evidence="5" id="KW-0723">Serine/threonine-protein kinase</keyword>
<keyword evidence="4" id="KW-1003">Cell membrane</keyword>